<evidence type="ECO:0000256" key="1">
    <source>
        <dbReference type="ARBA" id="ARBA00006484"/>
    </source>
</evidence>
<dbReference type="Proteomes" id="UP000000211">
    <property type="component" value="Plasmid pTHEOS01"/>
</dbReference>
<dbReference type="FunFam" id="3.40.50.720:FF:000084">
    <property type="entry name" value="Short-chain dehydrogenase reductase"/>
    <property type="match status" value="1"/>
</dbReference>
<comment type="similarity">
    <text evidence="1">Belongs to the short-chain dehydrogenases/reductases (SDR) family.</text>
</comment>
<gene>
    <name evidence="3" type="ORF">Theos_2402</name>
</gene>
<dbReference type="CDD" id="cd05233">
    <property type="entry name" value="SDR_c"/>
    <property type="match status" value="1"/>
</dbReference>
<evidence type="ECO:0000313" key="4">
    <source>
        <dbReference type="Proteomes" id="UP000000211"/>
    </source>
</evidence>
<organism evidence="3 4">
    <name type="scientific">Thermus oshimai JL-2</name>
    <dbReference type="NCBI Taxonomy" id="751945"/>
    <lineage>
        <taxon>Bacteria</taxon>
        <taxon>Thermotogati</taxon>
        <taxon>Deinococcota</taxon>
        <taxon>Deinococci</taxon>
        <taxon>Thermales</taxon>
        <taxon>Thermaceae</taxon>
        <taxon>Thermus</taxon>
    </lineage>
</organism>
<proteinExistence type="inferred from homology"/>
<dbReference type="PANTHER" id="PTHR42760">
    <property type="entry name" value="SHORT-CHAIN DEHYDROGENASES/REDUCTASES FAMILY MEMBER"/>
    <property type="match status" value="1"/>
</dbReference>
<dbReference type="AlphaFoldDB" id="K7RLX4"/>
<dbReference type="KEGG" id="tos:Theos_2402"/>
<name>K7RLX4_THEOS</name>
<keyword evidence="3" id="KW-0614">Plasmid</keyword>
<evidence type="ECO:0000313" key="3">
    <source>
        <dbReference type="EMBL" id="AFV77382.1"/>
    </source>
</evidence>
<protein>
    <recommendedName>
        <fullName evidence="2">Ketoreductase domain-containing protein</fullName>
    </recommendedName>
</protein>
<dbReference type="Pfam" id="PF13561">
    <property type="entry name" value="adh_short_C2"/>
    <property type="match status" value="1"/>
</dbReference>
<dbReference type="InterPro" id="IPR036291">
    <property type="entry name" value="NAD(P)-bd_dom_sf"/>
</dbReference>
<dbReference type="InterPro" id="IPR002347">
    <property type="entry name" value="SDR_fam"/>
</dbReference>
<keyword evidence="4" id="KW-1185">Reference proteome</keyword>
<accession>K7RLX4</accession>
<geneLocation type="plasmid" evidence="3 4">
    <name>pTHEOS01</name>
</geneLocation>
<dbReference type="InterPro" id="IPR057326">
    <property type="entry name" value="KR_dom"/>
</dbReference>
<dbReference type="GO" id="GO:0016616">
    <property type="term" value="F:oxidoreductase activity, acting on the CH-OH group of donors, NAD or NADP as acceptor"/>
    <property type="evidence" value="ECO:0007669"/>
    <property type="project" value="TreeGrafter"/>
</dbReference>
<evidence type="ECO:0000259" key="2">
    <source>
        <dbReference type="SMART" id="SM00822"/>
    </source>
</evidence>
<dbReference type="PATRIC" id="fig|751945.3.peg.2341"/>
<reference evidence="3 4" key="1">
    <citation type="journal article" date="2013" name="Genome Announc.">
        <title>Whole Genome Sequencing of Thermus oshimai JL-2 and Thermus thermophilus JL-18, Incomplete Denitrifiers from the United States Great Basin.</title>
        <authorList>
            <person name="Murugapiran S.K."/>
            <person name="Huntemann M."/>
            <person name="Wei C.L."/>
            <person name="Han J."/>
            <person name="Detter J.C."/>
            <person name="Han C.S."/>
            <person name="Erkkila T.H."/>
            <person name="Teshima H."/>
            <person name="Chen A."/>
            <person name="Kyrpides N."/>
            <person name="Mavrommatis K."/>
            <person name="Markowitz V."/>
            <person name="Szeto E."/>
            <person name="Ivanova N."/>
            <person name="Pagani I."/>
            <person name="Lam J."/>
            <person name="McDonald A.I."/>
            <person name="Dodsworth J.A."/>
            <person name="Pati A."/>
            <person name="Goodwin L."/>
            <person name="Peters L."/>
            <person name="Pitluck S."/>
            <person name="Woyke T."/>
            <person name="Hedlund B.P."/>
        </authorList>
    </citation>
    <scope>NUCLEOTIDE SEQUENCE</scope>
    <source>
        <strain evidence="3 4">JL-2</strain>
        <plasmid evidence="3">pTHEOS01</plasmid>
    </source>
</reference>
<dbReference type="SMART" id="SM00822">
    <property type="entry name" value="PKS_KR"/>
    <property type="match status" value="1"/>
</dbReference>
<sequence>MGMERKALVTGGSRGIGRAIAEALLRQGVGVAIASRHPGEAAEALKREGLPALALPVDLEKDPPEALVAEAAEALGGLHILVHAAAVNVRKPALELSYEEWRRVLYLHLDVAFLLAKAAFPHMAQAGFGRVIFLGSVTTFTAGGPVPIPAYTTAKTALLGLTRALAKEWAPHGIRVNLLCPGYVETEFTLPVRQNPALYGPITARIPLGRWAKPEEIAQVAAFLAGEGAEYLTGQAVVVDGGFLAY</sequence>
<dbReference type="HOGENOM" id="CLU_010194_1_1_0"/>
<dbReference type="EMBL" id="CP003250">
    <property type="protein sequence ID" value="AFV77382.1"/>
    <property type="molecule type" value="Genomic_DNA"/>
</dbReference>
<dbReference type="PRINTS" id="PR00081">
    <property type="entry name" value="GDHRDH"/>
</dbReference>
<dbReference type="PRINTS" id="PR00080">
    <property type="entry name" value="SDRFAMILY"/>
</dbReference>
<dbReference type="SUPFAM" id="SSF51735">
    <property type="entry name" value="NAD(P)-binding Rossmann-fold domains"/>
    <property type="match status" value="1"/>
</dbReference>
<feature type="domain" description="Ketoreductase" evidence="2">
    <location>
        <begin position="5"/>
        <end position="182"/>
    </location>
</feature>
<dbReference type="Gene3D" id="3.40.50.720">
    <property type="entry name" value="NAD(P)-binding Rossmann-like Domain"/>
    <property type="match status" value="1"/>
</dbReference>